<reference evidence="1 2" key="1">
    <citation type="submission" date="2011-08" db="EMBL/GenBank/DDBJ databases">
        <title>The Genome Sequence of Clostridium hathewayi WAL-18680.</title>
        <authorList>
            <consortium name="The Broad Institute Genome Sequencing Platform"/>
            <person name="Earl A."/>
            <person name="Ward D."/>
            <person name="Feldgarden M."/>
            <person name="Gevers D."/>
            <person name="Finegold S.M."/>
            <person name="Summanen P.H."/>
            <person name="Molitoris D.R."/>
            <person name="Song M."/>
            <person name="Daigneault M."/>
            <person name="Allen-Vercoe E."/>
            <person name="Young S.K."/>
            <person name="Zeng Q."/>
            <person name="Gargeya S."/>
            <person name="Fitzgerald M."/>
            <person name="Haas B."/>
            <person name="Abouelleil A."/>
            <person name="Alvarado L."/>
            <person name="Arachchi H.M."/>
            <person name="Berlin A."/>
            <person name="Brown A."/>
            <person name="Chapman S.B."/>
            <person name="Chen Z."/>
            <person name="Dunbar C."/>
            <person name="Freedman E."/>
            <person name="Gearin G."/>
            <person name="Gellesch M."/>
            <person name="Goldberg J."/>
            <person name="Griggs A."/>
            <person name="Gujja S."/>
            <person name="Heiman D."/>
            <person name="Howarth C."/>
            <person name="Larson L."/>
            <person name="Lui A."/>
            <person name="MacDonald P.J.P."/>
            <person name="Montmayeur A."/>
            <person name="Murphy C."/>
            <person name="Neiman D."/>
            <person name="Pearson M."/>
            <person name="Priest M."/>
            <person name="Roberts A."/>
            <person name="Saif S."/>
            <person name="Shea T."/>
            <person name="Shenoy N."/>
            <person name="Sisk P."/>
            <person name="Stolte C."/>
            <person name="Sykes S."/>
            <person name="Wortman J."/>
            <person name="Nusbaum C."/>
            <person name="Birren B."/>
        </authorList>
    </citation>
    <scope>NUCLEOTIDE SEQUENCE [LARGE SCALE GENOMIC DNA]</scope>
    <source>
        <strain evidence="1 2">WAL-18680</strain>
    </source>
</reference>
<evidence type="ECO:0000313" key="2">
    <source>
        <dbReference type="Proteomes" id="UP000005384"/>
    </source>
</evidence>
<protein>
    <recommendedName>
        <fullName evidence="3">4Fe-4S Mo/W bis-MGD-type domain-containing protein</fullName>
    </recommendedName>
</protein>
<dbReference type="Proteomes" id="UP000005384">
    <property type="component" value="Unassembled WGS sequence"/>
</dbReference>
<dbReference type="InterPro" id="IPR036593">
    <property type="entry name" value="CPE0013-like_sf"/>
</dbReference>
<evidence type="ECO:0008006" key="3">
    <source>
        <dbReference type="Google" id="ProtNLM"/>
    </source>
</evidence>
<dbReference type="HOGENOM" id="CLU_148086_0_0_9"/>
<comment type="caution">
    <text evidence="1">The sequence shown here is derived from an EMBL/GenBank/DDBJ whole genome shotgun (WGS) entry which is preliminary data.</text>
</comment>
<gene>
    <name evidence="1" type="ORF">HMPREF9473_04434</name>
</gene>
<keyword evidence="2" id="KW-1185">Reference proteome</keyword>
<dbReference type="Gene3D" id="3.10.530.10">
    <property type="entry name" value="CPE0013-like"/>
    <property type="match status" value="1"/>
</dbReference>
<organism evidence="1 2">
    <name type="scientific">Hungatella hathewayi WAL-18680</name>
    <dbReference type="NCBI Taxonomy" id="742737"/>
    <lineage>
        <taxon>Bacteria</taxon>
        <taxon>Bacillati</taxon>
        <taxon>Bacillota</taxon>
        <taxon>Clostridia</taxon>
        <taxon>Lachnospirales</taxon>
        <taxon>Lachnospiraceae</taxon>
        <taxon>Hungatella</taxon>
    </lineage>
</organism>
<dbReference type="InterPro" id="IPR012460">
    <property type="entry name" value="DUF1667"/>
</dbReference>
<dbReference type="PANTHER" id="PTHR39450:SF1">
    <property type="entry name" value="DUF1667 DOMAIN-CONTAINING PROTEIN"/>
    <property type="match status" value="1"/>
</dbReference>
<dbReference type="OrthoDB" id="9811531at2"/>
<dbReference type="AlphaFoldDB" id="G5ILQ6"/>
<dbReference type="Pfam" id="PF07892">
    <property type="entry name" value="DUF1667"/>
    <property type="match status" value="1"/>
</dbReference>
<dbReference type="RefSeq" id="WP_006782422.1">
    <property type="nucleotide sequence ID" value="NZ_CP040506.1"/>
</dbReference>
<dbReference type="PANTHER" id="PTHR39450">
    <property type="entry name" value="MOLYBDOPTERIN OXIDOREDUCTASE, 4FE-4S CLUSTER-BINDING SUBUNIT"/>
    <property type="match status" value="1"/>
</dbReference>
<proteinExistence type="predicted"/>
<sequence length="129" mass="13648">METRELICIGCPLGCPLTASVDGQNISVKGNTCKRGEDYAVKEILNPSRTVTSSIHVDGGEIAMVSVKTAQDIPKGKIMDVMKEIRRARVSAPVHIGDILIDNCAGTGVAIVATKQVEQGETTAVNGRQ</sequence>
<evidence type="ECO:0000313" key="1">
    <source>
        <dbReference type="EMBL" id="EHI57325.1"/>
    </source>
</evidence>
<dbReference type="SUPFAM" id="SSF160148">
    <property type="entry name" value="CPE0013-like"/>
    <property type="match status" value="1"/>
</dbReference>
<name>G5ILQ6_9FIRM</name>
<accession>G5ILQ6</accession>
<dbReference type="PATRIC" id="fig|742737.3.peg.4419"/>
<dbReference type="EMBL" id="ADLN01000120">
    <property type="protein sequence ID" value="EHI57325.1"/>
    <property type="molecule type" value="Genomic_DNA"/>
</dbReference>